<name>A0A6G1FV65_9PEZI</name>
<dbReference type="AlphaFoldDB" id="A0A6G1FV65"/>
<dbReference type="EMBL" id="ML975172">
    <property type="protein sequence ID" value="KAF1809539.1"/>
    <property type="molecule type" value="Genomic_DNA"/>
</dbReference>
<protein>
    <recommendedName>
        <fullName evidence="4">F-box domain-containing protein</fullName>
    </recommendedName>
</protein>
<dbReference type="InterPro" id="IPR038883">
    <property type="entry name" value="AN11006-like"/>
</dbReference>
<dbReference type="Proteomes" id="UP000504638">
    <property type="component" value="Unplaced"/>
</dbReference>
<proteinExistence type="predicted"/>
<dbReference type="RefSeq" id="XP_033531170.1">
    <property type="nucleotide sequence ID" value="XM_033680136.1"/>
</dbReference>
<sequence>MDSPDSQTVPPPCHIFLLPYEIRERIYKYALSTPNTVTWPTKLKASSVPGVSLLQTCRTINDEASPIIYAHNAFSFPSPSDANMFSWTHYPWNRTTPLARKITHLDLVINDRDVRLWTGYLGSSLSERSLMHDYPALKTLRIKLRSSFFAMLVDLDVGDRFRRWTNDPRLRELCMSLENKTKAEVQIRCLARMRREEIELLVQTFKKDLFLDRNGKAKTWAVDIYGISVVMEIAELMLSTG</sequence>
<keyword evidence="2" id="KW-1185">Reference proteome</keyword>
<gene>
    <name evidence="1 3" type="ORF">P152DRAFT_461487</name>
</gene>
<dbReference type="PANTHER" id="PTHR42085:SF1">
    <property type="entry name" value="F-BOX DOMAIN-CONTAINING PROTEIN"/>
    <property type="match status" value="1"/>
</dbReference>
<evidence type="ECO:0000313" key="2">
    <source>
        <dbReference type="Proteomes" id="UP000504638"/>
    </source>
</evidence>
<accession>A0A6G1FV65</accession>
<evidence type="ECO:0008006" key="4">
    <source>
        <dbReference type="Google" id="ProtNLM"/>
    </source>
</evidence>
<organism evidence="1">
    <name type="scientific">Eremomyces bilateralis CBS 781.70</name>
    <dbReference type="NCBI Taxonomy" id="1392243"/>
    <lineage>
        <taxon>Eukaryota</taxon>
        <taxon>Fungi</taxon>
        <taxon>Dikarya</taxon>
        <taxon>Ascomycota</taxon>
        <taxon>Pezizomycotina</taxon>
        <taxon>Dothideomycetes</taxon>
        <taxon>Dothideomycetes incertae sedis</taxon>
        <taxon>Eremomycetales</taxon>
        <taxon>Eremomycetaceae</taxon>
        <taxon>Eremomyces</taxon>
    </lineage>
</organism>
<evidence type="ECO:0000313" key="3">
    <source>
        <dbReference type="RefSeq" id="XP_033531170.1"/>
    </source>
</evidence>
<dbReference type="GeneID" id="54420706"/>
<evidence type="ECO:0000313" key="1">
    <source>
        <dbReference type="EMBL" id="KAF1809539.1"/>
    </source>
</evidence>
<reference evidence="3" key="2">
    <citation type="submission" date="2020-04" db="EMBL/GenBank/DDBJ databases">
        <authorList>
            <consortium name="NCBI Genome Project"/>
        </authorList>
    </citation>
    <scope>NUCLEOTIDE SEQUENCE</scope>
    <source>
        <strain evidence="3">CBS 781.70</strain>
    </source>
</reference>
<reference evidence="1 3" key="1">
    <citation type="submission" date="2020-01" db="EMBL/GenBank/DDBJ databases">
        <authorList>
            <consortium name="DOE Joint Genome Institute"/>
            <person name="Haridas S."/>
            <person name="Albert R."/>
            <person name="Binder M."/>
            <person name="Bloem J."/>
            <person name="Labutti K."/>
            <person name="Salamov A."/>
            <person name="Andreopoulos B."/>
            <person name="Baker S.E."/>
            <person name="Barry K."/>
            <person name="Bills G."/>
            <person name="Bluhm B.H."/>
            <person name="Cannon C."/>
            <person name="Castanera R."/>
            <person name="Culley D.E."/>
            <person name="Daum C."/>
            <person name="Ezra D."/>
            <person name="Gonzalez J.B."/>
            <person name="Henrissat B."/>
            <person name="Kuo A."/>
            <person name="Liang C."/>
            <person name="Lipzen A."/>
            <person name="Lutzoni F."/>
            <person name="Magnuson J."/>
            <person name="Mondo S."/>
            <person name="Nolan M."/>
            <person name="Ohm R."/>
            <person name="Pangilinan J."/>
            <person name="Park H.-J."/>
            <person name="Ramirez L."/>
            <person name="Alfaro M."/>
            <person name="Sun H."/>
            <person name="Tritt A."/>
            <person name="Yoshinaga Y."/>
            <person name="Zwiers L.-H."/>
            <person name="Turgeon B.G."/>
            <person name="Goodwin S.B."/>
            <person name="Spatafora J.W."/>
            <person name="Crous P.W."/>
            <person name="Grigoriev I.V."/>
        </authorList>
    </citation>
    <scope>NUCLEOTIDE SEQUENCE</scope>
    <source>
        <strain evidence="1 3">CBS 781.70</strain>
    </source>
</reference>
<reference evidence="3" key="3">
    <citation type="submission" date="2025-04" db="UniProtKB">
        <authorList>
            <consortium name="RefSeq"/>
        </authorList>
    </citation>
    <scope>IDENTIFICATION</scope>
    <source>
        <strain evidence="3">CBS 781.70</strain>
    </source>
</reference>
<dbReference type="PANTHER" id="PTHR42085">
    <property type="entry name" value="F-BOX DOMAIN-CONTAINING PROTEIN"/>
    <property type="match status" value="1"/>
</dbReference>
<dbReference type="OrthoDB" id="62952at2759"/>